<dbReference type="InterPro" id="IPR053283">
    <property type="entry name" value="TUNICAMYCIN_INDUCED_1"/>
</dbReference>
<protein>
    <submittedName>
        <fullName evidence="2">Uncharacterized protein</fullName>
    </submittedName>
</protein>
<feature type="signal peptide" evidence="1">
    <location>
        <begin position="1"/>
        <end position="21"/>
    </location>
</feature>
<dbReference type="AlphaFoldDB" id="A0ABD1L542"/>
<dbReference type="PANTHER" id="PTHR34454:SF3">
    <property type="entry name" value="PEPTIDASE I, PUTATIVE-RELATED"/>
    <property type="match status" value="1"/>
</dbReference>
<name>A0ABD1L542_9FABA</name>
<evidence type="ECO:0000256" key="1">
    <source>
        <dbReference type="SAM" id="SignalP"/>
    </source>
</evidence>
<evidence type="ECO:0000313" key="3">
    <source>
        <dbReference type="Proteomes" id="UP001603857"/>
    </source>
</evidence>
<dbReference type="PANTHER" id="PTHR34454">
    <property type="entry name" value="TUNICAMYCIN INDUCED PROTEIN"/>
    <property type="match status" value="1"/>
</dbReference>
<keyword evidence="3" id="KW-1185">Reference proteome</keyword>
<organism evidence="2 3">
    <name type="scientific">Flemingia macrophylla</name>
    <dbReference type="NCBI Taxonomy" id="520843"/>
    <lineage>
        <taxon>Eukaryota</taxon>
        <taxon>Viridiplantae</taxon>
        <taxon>Streptophyta</taxon>
        <taxon>Embryophyta</taxon>
        <taxon>Tracheophyta</taxon>
        <taxon>Spermatophyta</taxon>
        <taxon>Magnoliopsida</taxon>
        <taxon>eudicotyledons</taxon>
        <taxon>Gunneridae</taxon>
        <taxon>Pentapetalae</taxon>
        <taxon>rosids</taxon>
        <taxon>fabids</taxon>
        <taxon>Fabales</taxon>
        <taxon>Fabaceae</taxon>
        <taxon>Papilionoideae</taxon>
        <taxon>50 kb inversion clade</taxon>
        <taxon>NPAAA clade</taxon>
        <taxon>indigoferoid/millettioid clade</taxon>
        <taxon>Phaseoleae</taxon>
        <taxon>Flemingia</taxon>
    </lineage>
</organism>
<sequence length="387" mass="43982">MTPTRFPLSLSFLIFTSFALASSSTSTHILMLQDVLRAVSAKQRWDFNDTRVTNFDVAKVRFGTSLSYEFRIRVGTDSNFTLKFSDPVESWNMFRTPFPDLPSLVHRLASFPLLHTLKLEGPFALRVDDLHHLSLSLPMNVSYTGLKHVLVGEGITVEVRRAQEISLFYSSDLDLKMNGSAMCSGGKSDFLPFLHSTCMALIPIRISGFASLVAYRSRNPYAFIATGFISEDAIKLLPEKCYHGHMFRKPACPIDSLSLRLSMLEKILRSLLGRKILRDQLYGLLKANIKASAVVKFPLELEIDIKNNVTINRSIPDWRTRPSFERFWFEISARVEENRLKPILIKKVKPFIESVSVSLANLMANMSYSKLRPVFLPPEPLTLDVKW</sequence>
<dbReference type="Proteomes" id="UP001603857">
    <property type="component" value="Unassembled WGS sequence"/>
</dbReference>
<dbReference type="EMBL" id="JBGMDY010000011">
    <property type="protein sequence ID" value="KAL2318632.1"/>
    <property type="molecule type" value="Genomic_DNA"/>
</dbReference>
<comment type="caution">
    <text evidence="2">The sequence shown here is derived from an EMBL/GenBank/DDBJ whole genome shotgun (WGS) entry which is preliminary data.</text>
</comment>
<proteinExistence type="predicted"/>
<feature type="chain" id="PRO_5044746977" evidence="1">
    <location>
        <begin position="22"/>
        <end position="387"/>
    </location>
</feature>
<reference evidence="2 3" key="1">
    <citation type="submission" date="2024-08" db="EMBL/GenBank/DDBJ databases">
        <title>Insights into the chromosomal genome structure of Flemingia macrophylla.</title>
        <authorList>
            <person name="Ding Y."/>
            <person name="Zhao Y."/>
            <person name="Bi W."/>
            <person name="Wu M."/>
            <person name="Zhao G."/>
            <person name="Gong Y."/>
            <person name="Li W."/>
            <person name="Zhang P."/>
        </authorList>
    </citation>
    <scope>NUCLEOTIDE SEQUENCE [LARGE SCALE GENOMIC DNA]</scope>
    <source>
        <strain evidence="2">DYQJB</strain>
        <tissue evidence="2">Leaf</tissue>
    </source>
</reference>
<gene>
    <name evidence="2" type="ORF">Fmac_032508</name>
</gene>
<keyword evidence="1" id="KW-0732">Signal</keyword>
<accession>A0ABD1L542</accession>
<evidence type="ECO:0000313" key="2">
    <source>
        <dbReference type="EMBL" id="KAL2318632.1"/>
    </source>
</evidence>